<dbReference type="InterPro" id="IPR000182">
    <property type="entry name" value="GNAT_dom"/>
</dbReference>
<evidence type="ECO:0000256" key="2">
    <source>
        <dbReference type="ARBA" id="ARBA00023315"/>
    </source>
</evidence>
<keyword evidence="2" id="KW-0012">Acyltransferase</keyword>
<dbReference type="STRING" id="200991.AUC31_14800"/>
<dbReference type="SUPFAM" id="SSF55729">
    <property type="entry name" value="Acyl-CoA N-acyltransferases (Nat)"/>
    <property type="match status" value="1"/>
</dbReference>
<keyword evidence="5" id="KW-1185">Reference proteome</keyword>
<dbReference type="InterPro" id="IPR050832">
    <property type="entry name" value="Bact_Acetyltransf"/>
</dbReference>
<gene>
    <name evidence="4" type="ORF">AUC31_14800</name>
</gene>
<dbReference type="CDD" id="cd04301">
    <property type="entry name" value="NAT_SF"/>
    <property type="match status" value="1"/>
</dbReference>
<dbReference type="EMBL" id="CP013659">
    <property type="protein sequence ID" value="ALS76388.1"/>
    <property type="molecule type" value="Genomic_DNA"/>
</dbReference>
<keyword evidence="1" id="KW-0808">Transferase</keyword>
<feature type="domain" description="N-acetyltransferase" evidence="3">
    <location>
        <begin position="2"/>
        <end position="165"/>
    </location>
</feature>
<dbReference type="Gene3D" id="3.40.630.30">
    <property type="match status" value="1"/>
</dbReference>
<accession>A0A0U2ZAQ2</accession>
<organism evidence="4 5">
    <name type="scientific">Planococcus rifietoensis</name>
    <dbReference type="NCBI Taxonomy" id="200991"/>
    <lineage>
        <taxon>Bacteria</taxon>
        <taxon>Bacillati</taxon>
        <taxon>Bacillota</taxon>
        <taxon>Bacilli</taxon>
        <taxon>Bacillales</taxon>
        <taxon>Caryophanaceae</taxon>
        <taxon>Planococcus</taxon>
    </lineage>
</organism>
<evidence type="ECO:0000256" key="1">
    <source>
        <dbReference type="ARBA" id="ARBA00022679"/>
    </source>
</evidence>
<proteinExistence type="predicted"/>
<evidence type="ECO:0000313" key="4">
    <source>
        <dbReference type="EMBL" id="ALS76388.1"/>
    </source>
</evidence>
<reference evidence="4" key="1">
    <citation type="submission" date="2016-01" db="EMBL/GenBank/DDBJ databases">
        <title>Complete genome of Planococcus rifietoensis type strain M8.</title>
        <authorList>
            <person name="See-Too W.S."/>
        </authorList>
    </citation>
    <scope>NUCLEOTIDE SEQUENCE [LARGE SCALE GENOMIC DNA]</scope>
    <source>
        <strain evidence="4">M8</strain>
    </source>
</reference>
<dbReference type="OrthoDB" id="69535at2"/>
<dbReference type="GO" id="GO:0016747">
    <property type="term" value="F:acyltransferase activity, transferring groups other than amino-acyl groups"/>
    <property type="evidence" value="ECO:0007669"/>
    <property type="project" value="InterPro"/>
</dbReference>
<sequence length="168" mass="19007">MMEIRKAQAQDAAGIKRVCTAGYRSTYRDLLPHDEIERIIEKFYNEPRIMGEIENTNQEWNGWFVAVENGEVIGAGGGGFTGATVAEIFVLYLDPDRKYQGIGTKLLEAITQDQKARGARTQWVAVAKGNGMAIPFYEARGFEFQYEEAAYGMPESDNYKSLRYERDV</sequence>
<dbReference type="KEGG" id="prt:AUC31_14800"/>
<dbReference type="Pfam" id="PF00583">
    <property type="entry name" value="Acetyltransf_1"/>
    <property type="match status" value="1"/>
</dbReference>
<dbReference type="PROSITE" id="PS51186">
    <property type="entry name" value="GNAT"/>
    <property type="match status" value="1"/>
</dbReference>
<evidence type="ECO:0000259" key="3">
    <source>
        <dbReference type="PROSITE" id="PS51186"/>
    </source>
</evidence>
<evidence type="ECO:0000313" key="5">
    <source>
        <dbReference type="Proteomes" id="UP000067683"/>
    </source>
</evidence>
<dbReference type="Proteomes" id="UP000067683">
    <property type="component" value="Chromosome"/>
</dbReference>
<dbReference type="InterPro" id="IPR016181">
    <property type="entry name" value="Acyl_CoA_acyltransferase"/>
</dbReference>
<name>A0A0U2ZAQ2_9BACL</name>
<dbReference type="PANTHER" id="PTHR43877">
    <property type="entry name" value="AMINOALKYLPHOSPHONATE N-ACETYLTRANSFERASE-RELATED-RELATED"/>
    <property type="match status" value="1"/>
</dbReference>
<dbReference type="AlphaFoldDB" id="A0A0U2ZAQ2"/>
<dbReference type="RefSeq" id="WP_058383090.1">
    <property type="nucleotide sequence ID" value="NZ_CP013659.2"/>
</dbReference>
<protein>
    <submittedName>
        <fullName evidence="4">Acetyltransferase</fullName>
    </submittedName>
</protein>